<sequence>MIITTGNNGRLGNQIIRNLAVSLIAEKHDISVQYYNKDLIYKLGICLYSGSKTFNHCQKLDDENYFSIYNSDCVNYNLDPNKNYFQTKEISNFIYDYLHMDSIKNNIIEKNPYKMRYNANNDLFIHIRLTDVSHFNPGINYYLNTIKAITFVDLYISTDDIYHPIIKSIISLYPNTKLIVCDEITTFQFASTCKHIILSHGSFSAIIGYLSFFSTIYYPEYELNKLWYGDMFSIKNWNKMPIK</sequence>
<accession>A0A6C0E3J6</accession>
<reference evidence="1" key="1">
    <citation type="journal article" date="2020" name="Nature">
        <title>Giant virus diversity and host interactions through global metagenomics.</title>
        <authorList>
            <person name="Schulz F."/>
            <person name="Roux S."/>
            <person name="Paez-Espino D."/>
            <person name="Jungbluth S."/>
            <person name="Walsh D.A."/>
            <person name="Denef V.J."/>
            <person name="McMahon K.D."/>
            <person name="Konstantinidis K.T."/>
            <person name="Eloe-Fadrosh E.A."/>
            <person name="Kyrpides N.C."/>
            <person name="Woyke T."/>
        </authorList>
    </citation>
    <scope>NUCLEOTIDE SEQUENCE</scope>
    <source>
        <strain evidence="1">GVMAG-M-3300023179-116</strain>
    </source>
</reference>
<proteinExistence type="predicted"/>
<organism evidence="1">
    <name type="scientific">viral metagenome</name>
    <dbReference type="NCBI Taxonomy" id="1070528"/>
    <lineage>
        <taxon>unclassified sequences</taxon>
        <taxon>metagenomes</taxon>
        <taxon>organismal metagenomes</taxon>
    </lineage>
</organism>
<evidence type="ECO:0000313" key="1">
    <source>
        <dbReference type="EMBL" id="QHT23614.1"/>
    </source>
</evidence>
<dbReference type="EMBL" id="MN739733">
    <property type="protein sequence ID" value="QHT23614.1"/>
    <property type="molecule type" value="Genomic_DNA"/>
</dbReference>
<dbReference type="AlphaFoldDB" id="A0A6C0E3J6"/>
<protein>
    <submittedName>
        <fullName evidence="1">Uncharacterized protein</fullName>
    </submittedName>
</protein>
<name>A0A6C0E3J6_9ZZZZ</name>